<keyword evidence="2" id="KW-1185">Reference proteome</keyword>
<dbReference type="Proteomes" id="UP000799324">
    <property type="component" value="Unassembled WGS sequence"/>
</dbReference>
<sequence>MDNFLQSAPSLFIDPSEDLFNELSSTEFFDFDGFLCTKYFGKINQPLFPDQRLSQIPDIATPSPYEEISQASDGDTRLTIRASPALYWGSIDPSAISSTAISPSAISSIAISPSVISPSTPTWTPVTSSDEPSIVEYLASQSLHSDRWCACCNKPYDT</sequence>
<evidence type="ECO:0000313" key="1">
    <source>
        <dbReference type="EMBL" id="KAF2661272.1"/>
    </source>
</evidence>
<proteinExistence type="predicted"/>
<name>A0A6A6TND3_9PLEO</name>
<dbReference type="AlphaFoldDB" id="A0A6A6TND3"/>
<reference evidence="1" key="1">
    <citation type="journal article" date="2020" name="Stud. Mycol.">
        <title>101 Dothideomycetes genomes: a test case for predicting lifestyles and emergence of pathogens.</title>
        <authorList>
            <person name="Haridas S."/>
            <person name="Albert R."/>
            <person name="Binder M."/>
            <person name="Bloem J."/>
            <person name="Labutti K."/>
            <person name="Salamov A."/>
            <person name="Andreopoulos B."/>
            <person name="Baker S."/>
            <person name="Barry K."/>
            <person name="Bills G."/>
            <person name="Bluhm B."/>
            <person name="Cannon C."/>
            <person name="Castanera R."/>
            <person name="Culley D."/>
            <person name="Daum C."/>
            <person name="Ezra D."/>
            <person name="Gonzalez J."/>
            <person name="Henrissat B."/>
            <person name="Kuo A."/>
            <person name="Liang C."/>
            <person name="Lipzen A."/>
            <person name="Lutzoni F."/>
            <person name="Magnuson J."/>
            <person name="Mondo S."/>
            <person name="Nolan M."/>
            <person name="Ohm R."/>
            <person name="Pangilinan J."/>
            <person name="Park H.-J."/>
            <person name="Ramirez L."/>
            <person name="Alfaro M."/>
            <person name="Sun H."/>
            <person name="Tritt A."/>
            <person name="Yoshinaga Y."/>
            <person name="Zwiers L.-H."/>
            <person name="Turgeon B."/>
            <person name="Goodwin S."/>
            <person name="Spatafora J."/>
            <person name="Crous P."/>
            <person name="Grigoriev I."/>
        </authorList>
    </citation>
    <scope>NUCLEOTIDE SEQUENCE</scope>
    <source>
        <strain evidence="1">CBS 122681</strain>
    </source>
</reference>
<gene>
    <name evidence="1" type="ORF">K491DRAFT_447268</name>
</gene>
<protein>
    <submittedName>
        <fullName evidence="1">Uncharacterized protein</fullName>
    </submittedName>
</protein>
<dbReference type="EMBL" id="MU004294">
    <property type="protein sequence ID" value="KAF2661272.1"/>
    <property type="molecule type" value="Genomic_DNA"/>
</dbReference>
<organism evidence="1 2">
    <name type="scientific">Lophiostoma macrostomum CBS 122681</name>
    <dbReference type="NCBI Taxonomy" id="1314788"/>
    <lineage>
        <taxon>Eukaryota</taxon>
        <taxon>Fungi</taxon>
        <taxon>Dikarya</taxon>
        <taxon>Ascomycota</taxon>
        <taxon>Pezizomycotina</taxon>
        <taxon>Dothideomycetes</taxon>
        <taxon>Pleosporomycetidae</taxon>
        <taxon>Pleosporales</taxon>
        <taxon>Lophiostomataceae</taxon>
        <taxon>Lophiostoma</taxon>
    </lineage>
</organism>
<evidence type="ECO:0000313" key="2">
    <source>
        <dbReference type="Proteomes" id="UP000799324"/>
    </source>
</evidence>
<accession>A0A6A6TND3</accession>